<dbReference type="EMBL" id="JAIWYP010000004">
    <property type="protein sequence ID" value="KAH3837132.1"/>
    <property type="molecule type" value="Genomic_DNA"/>
</dbReference>
<dbReference type="Proteomes" id="UP000828390">
    <property type="component" value="Unassembled WGS sequence"/>
</dbReference>
<reference evidence="1" key="2">
    <citation type="submission" date="2020-11" db="EMBL/GenBank/DDBJ databases">
        <authorList>
            <person name="McCartney M.A."/>
            <person name="Auch B."/>
            <person name="Kono T."/>
            <person name="Mallez S."/>
            <person name="Becker A."/>
            <person name="Gohl D.M."/>
            <person name="Silverstein K.A.T."/>
            <person name="Koren S."/>
            <person name="Bechman K.B."/>
            <person name="Herman A."/>
            <person name="Abrahante J.E."/>
            <person name="Garbe J."/>
        </authorList>
    </citation>
    <scope>NUCLEOTIDE SEQUENCE</scope>
    <source>
        <strain evidence="1">Duluth1</strain>
        <tissue evidence="1">Whole animal</tissue>
    </source>
</reference>
<accession>A0A9D4KD48</accession>
<gene>
    <name evidence="1" type="ORF">DPMN_110510</name>
</gene>
<dbReference type="AlphaFoldDB" id="A0A9D4KD48"/>
<evidence type="ECO:0000313" key="2">
    <source>
        <dbReference type="Proteomes" id="UP000828390"/>
    </source>
</evidence>
<name>A0A9D4KD48_DREPO</name>
<reference evidence="1" key="1">
    <citation type="journal article" date="2019" name="bioRxiv">
        <title>The Genome of the Zebra Mussel, Dreissena polymorpha: A Resource for Invasive Species Research.</title>
        <authorList>
            <person name="McCartney M.A."/>
            <person name="Auch B."/>
            <person name="Kono T."/>
            <person name="Mallez S."/>
            <person name="Zhang Y."/>
            <person name="Obille A."/>
            <person name="Becker A."/>
            <person name="Abrahante J.E."/>
            <person name="Garbe J."/>
            <person name="Badalamenti J.P."/>
            <person name="Herman A."/>
            <person name="Mangelson H."/>
            <person name="Liachko I."/>
            <person name="Sullivan S."/>
            <person name="Sone E.D."/>
            <person name="Koren S."/>
            <person name="Silverstein K.A.T."/>
            <person name="Beckman K.B."/>
            <person name="Gohl D.M."/>
        </authorList>
    </citation>
    <scope>NUCLEOTIDE SEQUENCE</scope>
    <source>
        <strain evidence="1">Duluth1</strain>
        <tissue evidence="1">Whole animal</tissue>
    </source>
</reference>
<sequence length="102" mass="11459">MVANCGYILTAAQLRFQMRRLYLITVHNVKQNEPVPSMETDGRTTVTIVLENSVMPSRLSPPSQNLLQNYVLTESTPTLRTKMHVWCGFQSCALLTVNCIAC</sequence>
<protein>
    <submittedName>
        <fullName evidence="1">Uncharacterized protein</fullName>
    </submittedName>
</protein>
<organism evidence="1 2">
    <name type="scientific">Dreissena polymorpha</name>
    <name type="common">Zebra mussel</name>
    <name type="synonym">Mytilus polymorpha</name>
    <dbReference type="NCBI Taxonomy" id="45954"/>
    <lineage>
        <taxon>Eukaryota</taxon>
        <taxon>Metazoa</taxon>
        <taxon>Spiralia</taxon>
        <taxon>Lophotrochozoa</taxon>
        <taxon>Mollusca</taxon>
        <taxon>Bivalvia</taxon>
        <taxon>Autobranchia</taxon>
        <taxon>Heteroconchia</taxon>
        <taxon>Euheterodonta</taxon>
        <taxon>Imparidentia</taxon>
        <taxon>Neoheterodontei</taxon>
        <taxon>Myida</taxon>
        <taxon>Dreissenoidea</taxon>
        <taxon>Dreissenidae</taxon>
        <taxon>Dreissena</taxon>
    </lineage>
</organism>
<proteinExistence type="predicted"/>
<keyword evidence="2" id="KW-1185">Reference proteome</keyword>
<comment type="caution">
    <text evidence="1">The sequence shown here is derived from an EMBL/GenBank/DDBJ whole genome shotgun (WGS) entry which is preliminary data.</text>
</comment>
<evidence type="ECO:0000313" key="1">
    <source>
        <dbReference type="EMBL" id="KAH3837132.1"/>
    </source>
</evidence>